<evidence type="ECO:0000259" key="15">
    <source>
        <dbReference type="Pfam" id="PF01406"/>
    </source>
</evidence>
<dbReference type="PANTHER" id="PTHR43326">
    <property type="entry name" value="METHIONYL-TRNA SYNTHETASE"/>
    <property type="match status" value="1"/>
</dbReference>
<dbReference type="AlphaFoldDB" id="A0A1F7X5I9"/>
<name>A0A1F7X5I9_9BACT</name>
<dbReference type="InterPro" id="IPR015413">
    <property type="entry name" value="Methionyl/Leucyl_tRNA_Synth"/>
</dbReference>
<evidence type="ECO:0000256" key="9">
    <source>
        <dbReference type="ARBA" id="ARBA00022840"/>
    </source>
</evidence>
<evidence type="ECO:0000256" key="6">
    <source>
        <dbReference type="ARBA" id="ARBA00022723"/>
    </source>
</evidence>
<keyword evidence="6" id="KW-0479">Metal-binding</keyword>
<gene>
    <name evidence="17" type="ORF">A2159_00130</name>
</gene>
<feature type="domain" description="Methionyl/Leucyl tRNA synthetase" evidence="16">
    <location>
        <begin position="146"/>
        <end position="376"/>
    </location>
</feature>
<protein>
    <recommendedName>
        <fullName evidence="4">Methionine--tRNA ligase</fullName>
        <ecNumber evidence="3">6.1.1.10</ecNumber>
    </recommendedName>
    <alternativeName>
        <fullName evidence="12">Methionyl-tRNA synthetase</fullName>
    </alternativeName>
</protein>
<dbReference type="Gene3D" id="2.170.220.10">
    <property type="match status" value="1"/>
</dbReference>
<proteinExistence type="inferred from homology"/>
<dbReference type="CDD" id="cd00814">
    <property type="entry name" value="MetRS_core"/>
    <property type="match status" value="1"/>
</dbReference>
<dbReference type="InterPro" id="IPR014729">
    <property type="entry name" value="Rossmann-like_a/b/a_fold"/>
</dbReference>
<dbReference type="EMBL" id="MGFP01000021">
    <property type="protein sequence ID" value="OGM09545.1"/>
    <property type="molecule type" value="Genomic_DNA"/>
</dbReference>
<keyword evidence="5 14" id="KW-0436">Ligase</keyword>
<evidence type="ECO:0000256" key="5">
    <source>
        <dbReference type="ARBA" id="ARBA00022598"/>
    </source>
</evidence>
<dbReference type="PANTHER" id="PTHR43326:SF1">
    <property type="entry name" value="METHIONINE--TRNA LIGASE, MITOCHONDRIAL"/>
    <property type="match status" value="1"/>
</dbReference>
<dbReference type="GO" id="GO:0005524">
    <property type="term" value="F:ATP binding"/>
    <property type="evidence" value="ECO:0007669"/>
    <property type="project" value="UniProtKB-KW"/>
</dbReference>
<sequence length="487" mass="56187">MGNKFYADQAKTSKFYVTTTLPYVNDKPHIGFALEIIQADVVARYHSLSGDDVFFNFGTDEHGQKIYQKALEKKKDPQKYVDEYAKKFDSLKKSLNLSYNNFIRTTDEHHIKASQEIWKRCLENGYIAKGIYKAKYCVGCELEKQDSELVDNKCPLHSNQEIEVIEEENYFFKFSKFQDELLELYKKYPDFVIPQHRLKEITNFVSSGLQDFSVSRLKEKMPWGIPVPGDDKHVMYVWFDALVNYISALGWPEEERKFADFWGTIDNPKALQVAGKDNLRQQSAMWQAMLKAAGLPTSRQIFIHGFITSGGQKMSKSLGNVIDPFEYAEEYGTDALRYYLLAKISPTEDSDFTKEKFENVYNADLANGLGNLVARVAKLCEKSNLKFPTTKPKFYDRVETQINNFHFDFALLAVWTQIKKQDQTLNVKQPWGKSGKELNQILSPIVSEIQKIAYNLKPFLPKTAKKIAFQFKGPLIKTDKPLFPRLS</sequence>
<evidence type="ECO:0000256" key="4">
    <source>
        <dbReference type="ARBA" id="ARBA00018753"/>
    </source>
</evidence>
<evidence type="ECO:0000256" key="8">
    <source>
        <dbReference type="ARBA" id="ARBA00022833"/>
    </source>
</evidence>
<evidence type="ECO:0000256" key="11">
    <source>
        <dbReference type="ARBA" id="ARBA00023146"/>
    </source>
</evidence>
<keyword evidence="9 14" id="KW-0067">ATP-binding</keyword>
<evidence type="ECO:0000313" key="18">
    <source>
        <dbReference type="Proteomes" id="UP000179219"/>
    </source>
</evidence>
<dbReference type="PRINTS" id="PR01041">
    <property type="entry name" value="TRNASYNTHMET"/>
</dbReference>
<dbReference type="InterPro" id="IPR014758">
    <property type="entry name" value="Met-tRNA_synth"/>
</dbReference>
<comment type="function">
    <text evidence="2">Is required not only for elongation of protein synthesis but also for the initiation of all mRNA translation through initiator tRNA(fMet) aminoacylation.</text>
</comment>
<dbReference type="Pfam" id="PF01406">
    <property type="entry name" value="tRNA-synt_1e"/>
    <property type="match status" value="1"/>
</dbReference>
<evidence type="ECO:0000259" key="16">
    <source>
        <dbReference type="Pfam" id="PF09334"/>
    </source>
</evidence>
<reference evidence="17 18" key="1">
    <citation type="journal article" date="2016" name="Nat. Commun.">
        <title>Thousands of microbial genomes shed light on interconnected biogeochemical processes in an aquifer system.</title>
        <authorList>
            <person name="Anantharaman K."/>
            <person name="Brown C.T."/>
            <person name="Hug L.A."/>
            <person name="Sharon I."/>
            <person name="Castelle C.J."/>
            <person name="Probst A.J."/>
            <person name="Thomas B.C."/>
            <person name="Singh A."/>
            <person name="Wilkins M.J."/>
            <person name="Karaoz U."/>
            <person name="Brodie E.L."/>
            <person name="Williams K.H."/>
            <person name="Hubbard S.S."/>
            <person name="Banfield J.F."/>
        </authorList>
    </citation>
    <scope>NUCLEOTIDE SEQUENCE [LARGE SCALE GENOMIC DNA]</scope>
</reference>
<comment type="caution">
    <text evidence="17">The sequence shown here is derived from an EMBL/GenBank/DDBJ whole genome shotgun (WGS) entry which is preliminary data.</text>
</comment>
<comment type="similarity">
    <text evidence="14">Belongs to the class-I aminoacyl-tRNA synthetase family.</text>
</comment>
<evidence type="ECO:0000256" key="13">
    <source>
        <dbReference type="ARBA" id="ARBA00047364"/>
    </source>
</evidence>
<organism evidence="17 18">
    <name type="scientific">Candidatus Woesebacteria bacterium RBG_13_34_9</name>
    <dbReference type="NCBI Taxonomy" id="1802477"/>
    <lineage>
        <taxon>Bacteria</taxon>
        <taxon>Candidatus Woeseibacteriota</taxon>
    </lineage>
</organism>
<dbReference type="InterPro" id="IPR023457">
    <property type="entry name" value="Met-tRNA_synth_2"/>
</dbReference>
<comment type="cofactor">
    <cofactor evidence="1">
        <name>Zn(2+)</name>
        <dbReference type="ChEBI" id="CHEBI:29105"/>
    </cofactor>
</comment>
<dbReference type="FunFam" id="2.170.220.10:FF:000001">
    <property type="entry name" value="methionine--tRNA ligase, mitochondrial"/>
    <property type="match status" value="1"/>
</dbReference>
<dbReference type="SUPFAM" id="SSF47323">
    <property type="entry name" value="Anticodon-binding domain of a subclass of class I aminoacyl-tRNA synthetases"/>
    <property type="match status" value="1"/>
</dbReference>
<comment type="catalytic activity">
    <reaction evidence="13">
        <text>tRNA(Met) + L-methionine + ATP = L-methionyl-tRNA(Met) + AMP + diphosphate</text>
        <dbReference type="Rhea" id="RHEA:13481"/>
        <dbReference type="Rhea" id="RHEA-COMP:9667"/>
        <dbReference type="Rhea" id="RHEA-COMP:9698"/>
        <dbReference type="ChEBI" id="CHEBI:30616"/>
        <dbReference type="ChEBI" id="CHEBI:33019"/>
        <dbReference type="ChEBI" id="CHEBI:57844"/>
        <dbReference type="ChEBI" id="CHEBI:78442"/>
        <dbReference type="ChEBI" id="CHEBI:78530"/>
        <dbReference type="ChEBI" id="CHEBI:456215"/>
        <dbReference type="EC" id="6.1.1.10"/>
    </reaction>
</comment>
<keyword evidence="11 14" id="KW-0030">Aminoacyl-tRNA synthetase</keyword>
<dbReference type="GO" id="GO:0004825">
    <property type="term" value="F:methionine-tRNA ligase activity"/>
    <property type="evidence" value="ECO:0007669"/>
    <property type="project" value="UniProtKB-EC"/>
</dbReference>
<dbReference type="Gene3D" id="3.40.50.620">
    <property type="entry name" value="HUPs"/>
    <property type="match status" value="1"/>
</dbReference>
<dbReference type="InterPro" id="IPR033911">
    <property type="entry name" value="MetRS_core"/>
</dbReference>
<dbReference type="Proteomes" id="UP000179219">
    <property type="component" value="Unassembled WGS sequence"/>
</dbReference>
<dbReference type="GO" id="GO:0006431">
    <property type="term" value="P:methionyl-tRNA aminoacylation"/>
    <property type="evidence" value="ECO:0007669"/>
    <property type="project" value="InterPro"/>
</dbReference>
<dbReference type="Pfam" id="PF09334">
    <property type="entry name" value="tRNA-synt_1g"/>
    <property type="match status" value="1"/>
</dbReference>
<keyword evidence="10 14" id="KW-0648">Protein biosynthesis</keyword>
<keyword evidence="7 14" id="KW-0547">Nucleotide-binding</keyword>
<evidence type="ECO:0000256" key="10">
    <source>
        <dbReference type="ARBA" id="ARBA00022917"/>
    </source>
</evidence>
<evidence type="ECO:0000256" key="12">
    <source>
        <dbReference type="ARBA" id="ARBA00030904"/>
    </source>
</evidence>
<dbReference type="SUPFAM" id="SSF52374">
    <property type="entry name" value="Nucleotidylyl transferase"/>
    <property type="match status" value="1"/>
</dbReference>
<feature type="domain" description="tRNA synthetases class I catalytic" evidence="15">
    <location>
        <begin position="15"/>
        <end position="127"/>
    </location>
</feature>
<dbReference type="Gene3D" id="1.10.730.10">
    <property type="entry name" value="Isoleucyl-tRNA Synthetase, Domain 1"/>
    <property type="match status" value="1"/>
</dbReference>
<dbReference type="NCBIfam" id="TIGR00398">
    <property type="entry name" value="metG"/>
    <property type="match status" value="1"/>
</dbReference>
<keyword evidence="8" id="KW-0862">Zinc</keyword>
<evidence type="ECO:0000256" key="2">
    <source>
        <dbReference type="ARBA" id="ARBA00003314"/>
    </source>
</evidence>
<dbReference type="GO" id="GO:0046872">
    <property type="term" value="F:metal ion binding"/>
    <property type="evidence" value="ECO:0007669"/>
    <property type="project" value="UniProtKB-KW"/>
</dbReference>
<evidence type="ECO:0000256" key="1">
    <source>
        <dbReference type="ARBA" id="ARBA00001947"/>
    </source>
</evidence>
<evidence type="ECO:0000256" key="14">
    <source>
        <dbReference type="RuleBase" id="RU363039"/>
    </source>
</evidence>
<evidence type="ECO:0000256" key="3">
    <source>
        <dbReference type="ARBA" id="ARBA00012838"/>
    </source>
</evidence>
<evidence type="ECO:0000313" key="17">
    <source>
        <dbReference type="EMBL" id="OGM09545.1"/>
    </source>
</evidence>
<dbReference type="EC" id="6.1.1.10" evidence="3"/>
<dbReference type="InterPro" id="IPR009080">
    <property type="entry name" value="tRNAsynth_Ia_anticodon-bd"/>
</dbReference>
<evidence type="ECO:0000256" key="7">
    <source>
        <dbReference type="ARBA" id="ARBA00022741"/>
    </source>
</evidence>
<dbReference type="InterPro" id="IPR032678">
    <property type="entry name" value="tRNA-synt_1_cat_dom"/>
</dbReference>
<accession>A0A1F7X5I9</accession>